<evidence type="ECO:0000313" key="3">
    <source>
        <dbReference type="EMBL" id="CAL4797684.1"/>
    </source>
</evidence>
<evidence type="ECO:0000256" key="1">
    <source>
        <dbReference type="SAM" id="MobiDB-lite"/>
    </source>
</evidence>
<organism evidence="2">
    <name type="scientific">Cladocopium goreaui</name>
    <dbReference type="NCBI Taxonomy" id="2562237"/>
    <lineage>
        <taxon>Eukaryota</taxon>
        <taxon>Sar</taxon>
        <taxon>Alveolata</taxon>
        <taxon>Dinophyceae</taxon>
        <taxon>Suessiales</taxon>
        <taxon>Symbiodiniaceae</taxon>
        <taxon>Cladocopium</taxon>
    </lineage>
</organism>
<feature type="compositionally biased region" description="Basic and acidic residues" evidence="1">
    <location>
        <begin position="7"/>
        <end position="19"/>
    </location>
</feature>
<dbReference type="EMBL" id="CAMXCT010004780">
    <property type="protein sequence ID" value="CAI4010372.1"/>
    <property type="molecule type" value="Genomic_DNA"/>
</dbReference>
<name>A0A9P1DI27_9DINO</name>
<feature type="region of interest" description="Disordered" evidence="1">
    <location>
        <begin position="1"/>
        <end position="29"/>
    </location>
</feature>
<reference evidence="2" key="1">
    <citation type="submission" date="2022-10" db="EMBL/GenBank/DDBJ databases">
        <authorList>
            <person name="Chen Y."/>
            <person name="Dougan E. K."/>
            <person name="Chan C."/>
            <person name="Rhodes N."/>
            <person name="Thang M."/>
        </authorList>
    </citation>
    <scope>NUCLEOTIDE SEQUENCE</scope>
</reference>
<gene>
    <name evidence="2" type="ORF">C1SCF055_LOCUS35642</name>
</gene>
<accession>A0A9P1DI27</accession>
<dbReference type="Proteomes" id="UP001152797">
    <property type="component" value="Unassembled WGS sequence"/>
</dbReference>
<protein>
    <submittedName>
        <fullName evidence="2">Uncharacterized protein</fullName>
    </submittedName>
</protein>
<evidence type="ECO:0000313" key="4">
    <source>
        <dbReference type="Proteomes" id="UP001152797"/>
    </source>
</evidence>
<dbReference type="EMBL" id="CAMXCT020004780">
    <property type="protein sequence ID" value="CAL1163747.1"/>
    <property type="molecule type" value="Genomic_DNA"/>
</dbReference>
<evidence type="ECO:0000313" key="2">
    <source>
        <dbReference type="EMBL" id="CAI4010372.1"/>
    </source>
</evidence>
<comment type="caution">
    <text evidence="2">The sequence shown here is derived from an EMBL/GenBank/DDBJ whole genome shotgun (WGS) entry which is preliminary data.</text>
</comment>
<proteinExistence type="predicted"/>
<keyword evidence="4" id="KW-1185">Reference proteome</keyword>
<dbReference type="AlphaFoldDB" id="A0A9P1DI27"/>
<reference evidence="3 4" key="2">
    <citation type="submission" date="2024-05" db="EMBL/GenBank/DDBJ databases">
        <authorList>
            <person name="Chen Y."/>
            <person name="Shah S."/>
            <person name="Dougan E. K."/>
            <person name="Thang M."/>
            <person name="Chan C."/>
        </authorList>
    </citation>
    <scope>NUCLEOTIDE SEQUENCE [LARGE SCALE GENOMIC DNA]</scope>
</reference>
<sequence>MKRIRGVAKEGGKALHADTQKSGSFSGSNDSRLLAGQRHPSSVPPACRIINYIFNDVGLRIDERDIHQFWDNVVKKTGDHMLTAKAFNSRIICAWLADTLQNAAVQYDDDYDEGRLSLACVCMIFVWNIIVSASKVYKAKSE</sequence>
<feature type="compositionally biased region" description="Polar residues" evidence="1">
    <location>
        <begin position="20"/>
        <end position="29"/>
    </location>
</feature>
<dbReference type="EMBL" id="CAMXCT030004780">
    <property type="protein sequence ID" value="CAL4797684.1"/>
    <property type="molecule type" value="Genomic_DNA"/>
</dbReference>